<sequence length="300" mass="31756">MKIFCTGASGYIGGSVAAHLVAAGHQVTGLVRSPEKAEAVRARGIQPLLGTLDDGEVLTQAAWAADIVVNAASADHRDAVVALLDALSGSGKPLIHTSGSSIVGTRARGERTDAVFDEDTPVTPSPARAARVALNEFILSYRDEGCRPVIVCPSLIYGIGHGAGRDSVQVPLLIKLARKRGNAAHAGPGENIWSNVHIDDLVTLYALAIEKAPAGSFYFAENGENSMREACVAINRMLGFAGPPTAMSIQEAAAEWGEGTTEDTMASNSRVRAKRARDELGWQPKARGLIEEIEQECYRE</sequence>
<dbReference type="RefSeq" id="WP_057838314.1">
    <property type="nucleotide sequence ID" value="NZ_LLXZ01000161.1"/>
</dbReference>
<accession>A0A0R3L299</accession>
<evidence type="ECO:0000313" key="3">
    <source>
        <dbReference type="Proteomes" id="UP000050863"/>
    </source>
</evidence>
<dbReference type="GO" id="GO:0004029">
    <property type="term" value="F:aldehyde dehydrogenase (NAD+) activity"/>
    <property type="evidence" value="ECO:0007669"/>
    <property type="project" value="TreeGrafter"/>
</dbReference>
<keyword evidence="3" id="KW-1185">Reference proteome</keyword>
<dbReference type="PANTHER" id="PTHR48079">
    <property type="entry name" value="PROTEIN YEEZ"/>
    <property type="match status" value="1"/>
</dbReference>
<feature type="domain" description="NAD-dependent epimerase/dehydratase" evidence="1">
    <location>
        <begin position="4"/>
        <end position="212"/>
    </location>
</feature>
<dbReference type="InterPro" id="IPR036291">
    <property type="entry name" value="NAD(P)-bd_dom_sf"/>
</dbReference>
<dbReference type="GO" id="GO:0005737">
    <property type="term" value="C:cytoplasm"/>
    <property type="evidence" value="ECO:0007669"/>
    <property type="project" value="TreeGrafter"/>
</dbReference>
<dbReference type="AlphaFoldDB" id="A0A0R3L299"/>
<proteinExistence type="predicted"/>
<dbReference type="PANTHER" id="PTHR48079:SF6">
    <property type="entry name" value="NAD(P)-BINDING DOMAIN-CONTAINING PROTEIN-RELATED"/>
    <property type="match status" value="1"/>
</dbReference>
<dbReference type="STRING" id="280332.CQ12_27065"/>
<evidence type="ECO:0000313" key="2">
    <source>
        <dbReference type="EMBL" id="KRR01911.1"/>
    </source>
</evidence>
<dbReference type="EMBL" id="LLXZ01000161">
    <property type="protein sequence ID" value="KRR01911.1"/>
    <property type="molecule type" value="Genomic_DNA"/>
</dbReference>
<dbReference type="InterPro" id="IPR001509">
    <property type="entry name" value="Epimerase_deHydtase"/>
</dbReference>
<dbReference type="InterPro" id="IPR051783">
    <property type="entry name" value="NAD(P)-dependent_oxidoreduct"/>
</dbReference>
<dbReference type="Gene3D" id="3.40.50.720">
    <property type="entry name" value="NAD(P)-binding Rossmann-like Domain"/>
    <property type="match status" value="1"/>
</dbReference>
<organism evidence="2 3">
    <name type="scientific">Bradyrhizobium jicamae</name>
    <dbReference type="NCBI Taxonomy" id="280332"/>
    <lineage>
        <taxon>Bacteria</taxon>
        <taxon>Pseudomonadati</taxon>
        <taxon>Pseudomonadota</taxon>
        <taxon>Alphaproteobacteria</taxon>
        <taxon>Hyphomicrobiales</taxon>
        <taxon>Nitrobacteraceae</taxon>
        <taxon>Bradyrhizobium</taxon>
    </lineage>
</organism>
<dbReference type="OrthoDB" id="9787292at2"/>
<evidence type="ECO:0000259" key="1">
    <source>
        <dbReference type="Pfam" id="PF01370"/>
    </source>
</evidence>
<gene>
    <name evidence="2" type="ORF">CQ12_27065</name>
</gene>
<dbReference type="Pfam" id="PF01370">
    <property type="entry name" value="Epimerase"/>
    <property type="match status" value="1"/>
</dbReference>
<dbReference type="SUPFAM" id="SSF51735">
    <property type="entry name" value="NAD(P)-binding Rossmann-fold domains"/>
    <property type="match status" value="1"/>
</dbReference>
<dbReference type="Proteomes" id="UP000050863">
    <property type="component" value="Unassembled WGS sequence"/>
</dbReference>
<comment type="caution">
    <text evidence="2">The sequence shown here is derived from an EMBL/GenBank/DDBJ whole genome shotgun (WGS) entry which is preliminary data.</text>
</comment>
<protein>
    <recommendedName>
        <fullName evidence="1">NAD-dependent epimerase/dehydratase domain-containing protein</fullName>
    </recommendedName>
</protein>
<reference evidence="2 3" key="1">
    <citation type="submission" date="2014-03" db="EMBL/GenBank/DDBJ databases">
        <title>Bradyrhizobium valentinum sp. nov., isolated from effective nodules of Lupinus mariae-josephae, a lupine endemic of basic-lime soils in Eastern Spain.</title>
        <authorList>
            <person name="Duran D."/>
            <person name="Rey L."/>
            <person name="Navarro A."/>
            <person name="Busquets A."/>
            <person name="Imperial J."/>
            <person name="Ruiz-Argueso T."/>
        </authorList>
    </citation>
    <scope>NUCLEOTIDE SEQUENCE [LARGE SCALE GENOMIC DNA]</scope>
    <source>
        <strain evidence="2 3">PAC68</strain>
    </source>
</reference>
<name>A0A0R3L299_9BRAD</name>